<keyword evidence="2" id="KW-1185">Reference proteome</keyword>
<accession>A0A2A6CXL1</accession>
<dbReference type="Proteomes" id="UP000005239">
    <property type="component" value="Unassembled WGS sequence"/>
</dbReference>
<proteinExistence type="predicted"/>
<dbReference type="AlphaFoldDB" id="A0A2A6CXL1"/>
<organism evidence="1 2">
    <name type="scientific">Pristionchus pacificus</name>
    <name type="common">Parasitic nematode worm</name>
    <dbReference type="NCBI Taxonomy" id="54126"/>
    <lineage>
        <taxon>Eukaryota</taxon>
        <taxon>Metazoa</taxon>
        <taxon>Ecdysozoa</taxon>
        <taxon>Nematoda</taxon>
        <taxon>Chromadorea</taxon>
        <taxon>Rhabditida</taxon>
        <taxon>Rhabditina</taxon>
        <taxon>Diplogasteromorpha</taxon>
        <taxon>Diplogasteroidea</taxon>
        <taxon>Neodiplogasteridae</taxon>
        <taxon>Pristionchus</taxon>
    </lineage>
</organism>
<reference evidence="2" key="1">
    <citation type="journal article" date="2008" name="Nat. Genet.">
        <title>The Pristionchus pacificus genome provides a unique perspective on nematode lifestyle and parasitism.</title>
        <authorList>
            <person name="Dieterich C."/>
            <person name="Clifton S.W."/>
            <person name="Schuster L.N."/>
            <person name="Chinwalla A."/>
            <person name="Delehaunty K."/>
            <person name="Dinkelacker I."/>
            <person name="Fulton L."/>
            <person name="Fulton R."/>
            <person name="Godfrey J."/>
            <person name="Minx P."/>
            <person name="Mitreva M."/>
            <person name="Roeseler W."/>
            <person name="Tian H."/>
            <person name="Witte H."/>
            <person name="Yang S.P."/>
            <person name="Wilson R.K."/>
            <person name="Sommer R.J."/>
        </authorList>
    </citation>
    <scope>NUCLEOTIDE SEQUENCE [LARGE SCALE GENOMIC DNA]</scope>
    <source>
        <strain evidence="2">PS312</strain>
    </source>
</reference>
<accession>A0A8R1V4J8</accession>
<dbReference type="EnsemblMetazoa" id="PPA44183.1">
    <property type="protein sequence ID" value="PPA44183.1"/>
    <property type="gene ID" value="WBGene00282552"/>
</dbReference>
<protein>
    <submittedName>
        <fullName evidence="1">Uncharacterized protein</fullName>
    </submittedName>
</protein>
<evidence type="ECO:0000313" key="2">
    <source>
        <dbReference type="Proteomes" id="UP000005239"/>
    </source>
</evidence>
<gene>
    <name evidence="1" type="primary">WBGene00282552</name>
</gene>
<evidence type="ECO:0000313" key="1">
    <source>
        <dbReference type="EnsemblMetazoa" id="PPA44183.1"/>
    </source>
</evidence>
<reference evidence="1" key="2">
    <citation type="submission" date="2022-06" db="UniProtKB">
        <authorList>
            <consortium name="EnsemblMetazoa"/>
        </authorList>
    </citation>
    <scope>IDENTIFICATION</scope>
    <source>
        <strain evidence="1">PS312</strain>
    </source>
</reference>
<sequence length="108" mass="12063">MNTSGGDSIAIHRLNATRIGRLRCLRDGIANGLKMRDRVFTIQAEESQVGMVLIICELLTGGTVRLKKSREKSRSSHTRRNCEAVFVKARSDRRTPKPPSCQRCGHAE</sequence>
<name>A0A2A6CXL1_PRIPA</name>